<dbReference type="CDD" id="cd06662">
    <property type="entry name" value="SURF1"/>
    <property type="match status" value="1"/>
</dbReference>
<gene>
    <name evidence="8" type="ORF">CNX65_04320</name>
</gene>
<evidence type="ECO:0000256" key="7">
    <source>
        <dbReference type="SAM" id="MobiDB-lite"/>
    </source>
</evidence>
<evidence type="ECO:0000256" key="3">
    <source>
        <dbReference type="ARBA" id="ARBA00022692"/>
    </source>
</evidence>
<evidence type="ECO:0000256" key="1">
    <source>
        <dbReference type="ARBA" id="ARBA00004370"/>
    </source>
</evidence>
<feature type="transmembrane region" description="Helical" evidence="6">
    <location>
        <begin position="211"/>
        <end position="232"/>
    </location>
</feature>
<protein>
    <recommendedName>
        <fullName evidence="6">SURF1-like protein</fullName>
    </recommendedName>
</protein>
<accession>A0A290Z0Q4</accession>
<proteinExistence type="inferred from homology"/>
<feature type="compositionally biased region" description="Basic and acidic residues" evidence="7">
    <location>
        <begin position="277"/>
        <end position="295"/>
    </location>
</feature>
<dbReference type="Proteomes" id="UP000218505">
    <property type="component" value="Chromosome"/>
</dbReference>
<dbReference type="InterPro" id="IPR045214">
    <property type="entry name" value="Surf1/Surf4"/>
</dbReference>
<dbReference type="PANTHER" id="PTHR23427:SF2">
    <property type="entry name" value="SURFEIT LOCUS PROTEIN 1"/>
    <property type="match status" value="1"/>
</dbReference>
<reference evidence="8" key="1">
    <citation type="submission" date="2017-09" db="EMBL/GenBank/DDBJ databases">
        <title>Complete Genome Sequence of ansamitocin-producing Bacterium Actinosynnema pretiosum X47.</title>
        <authorList>
            <person name="Cao G."/>
            <person name="Zong G."/>
            <person name="Zhong C."/>
            <person name="Fu J."/>
        </authorList>
    </citation>
    <scope>NUCLEOTIDE SEQUENCE [LARGE SCALE GENOMIC DNA]</scope>
    <source>
        <strain evidence="8">X47</strain>
    </source>
</reference>
<keyword evidence="5 6" id="KW-0472">Membrane</keyword>
<dbReference type="GO" id="GO:0005886">
    <property type="term" value="C:plasma membrane"/>
    <property type="evidence" value="ECO:0007669"/>
    <property type="project" value="UniProtKB-SubCell"/>
</dbReference>
<name>A0A290Z0Q4_9PSEU</name>
<feature type="transmembrane region" description="Helical" evidence="6">
    <location>
        <begin position="12"/>
        <end position="33"/>
    </location>
</feature>
<keyword evidence="6" id="KW-1003">Cell membrane</keyword>
<dbReference type="AlphaFoldDB" id="A0A290Z0Q4"/>
<evidence type="ECO:0000256" key="6">
    <source>
        <dbReference type="RuleBase" id="RU363076"/>
    </source>
</evidence>
<sequence>MGAVRLRFLLRPGWLALTVAVWVFAGVCIWMLAPWQFGRDDQRVGQNTALSEAMATDPVPFAEVLDEPNAEHEWRRVVLTGQFLADSEAVARLRTVQGEAAYEVLTPFRTTDGPVVLVDRGYVRPADGMGVPDLTTPPSERVSVTAWTRAEEPDLRDGFLEDGERQVYSINTATVGRMVGLDIRPGYFQLDVDQPGLESALPLPRMEAGPFYSYALQWLAFGIMAIGGWLYFTWREAKPGGALTRERERKPRRKSVAELLAEDEAAENGTAEAAEGGEERADAERASGRRENSPA</sequence>
<keyword evidence="3 6" id="KW-0812">Transmembrane</keyword>
<dbReference type="PROSITE" id="PS50895">
    <property type="entry name" value="SURF1"/>
    <property type="match status" value="1"/>
</dbReference>
<dbReference type="KEGG" id="apre:CNX65_04320"/>
<feature type="region of interest" description="Disordered" evidence="7">
    <location>
        <begin position="242"/>
        <end position="295"/>
    </location>
</feature>
<evidence type="ECO:0000313" key="9">
    <source>
        <dbReference type="Proteomes" id="UP000218505"/>
    </source>
</evidence>
<comment type="similarity">
    <text evidence="2 6">Belongs to the SURF1 family.</text>
</comment>
<dbReference type="Pfam" id="PF02104">
    <property type="entry name" value="SURF1"/>
    <property type="match status" value="1"/>
</dbReference>
<evidence type="ECO:0000313" key="8">
    <source>
        <dbReference type="EMBL" id="ATE52606.1"/>
    </source>
</evidence>
<dbReference type="PANTHER" id="PTHR23427">
    <property type="entry name" value="SURFEIT LOCUS PROTEIN"/>
    <property type="match status" value="1"/>
</dbReference>
<dbReference type="EMBL" id="CP023445">
    <property type="protein sequence ID" value="ATE52606.1"/>
    <property type="molecule type" value="Genomic_DNA"/>
</dbReference>
<keyword evidence="4 6" id="KW-1133">Transmembrane helix</keyword>
<evidence type="ECO:0000256" key="2">
    <source>
        <dbReference type="ARBA" id="ARBA00007165"/>
    </source>
</evidence>
<evidence type="ECO:0000256" key="5">
    <source>
        <dbReference type="ARBA" id="ARBA00023136"/>
    </source>
</evidence>
<organism evidence="8 9">
    <name type="scientific">Actinosynnema pretiosum</name>
    <dbReference type="NCBI Taxonomy" id="42197"/>
    <lineage>
        <taxon>Bacteria</taxon>
        <taxon>Bacillati</taxon>
        <taxon>Actinomycetota</taxon>
        <taxon>Actinomycetes</taxon>
        <taxon>Pseudonocardiales</taxon>
        <taxon>Pseudonocardiaceae</taxon>
        <taxon>Actinosynnema</taxon>
    </lineage>
</organism>
<dbReference type="InterPro" id="IPR002994">
    <property type="entry name" value="Surf1/Shy1"/>
</dbReference>
<keyword evidence="9" id="KW-1185">Reference proteome</keyword>
<comment type="subcellular location">
    <subcellularLocation>
        <location evidence="6">Cell membrane</location>
        <topology evidence="6">Multi-pass membrane protein</topology>
    </subcellularLocation>
    <subcellularLocation>
        <location evidence="1">Membrane</location>
    </subcellularLocation>
</comment>
<evidence type="ECO:0000256" key="4">
    <source>
        <dbReference type="ARBA" id="ARBA00022989"/>
    </source>
</evidence>